<protein>
    <submittedName>
        <fullName evidence="3">Uncharacterized protein</fullName>
    </submittedName>
</protein>
<feature type="compositionally biased region" description="Low complexity" evidence="2">
    <location>
        <begin position="36"/>
        <end position="45"/>
    </location>
</feature>
<dbReference type="OrthoDB" id="5580120at2759"/>
<dbReference type="AlphaFoldDB" id="A0A2G5BH12"/>
<accession>A0A2G5BH12</accession>
<dbReference type="Proteomes" id="UP000242474">
    <property type="component" value="Unassembled WGS sequence"/>
</dbReference>
<evidence type="ECO:0000256" key="1">
    <source>
        <dbReference type="SAM" id="Coils"/>
    </source>
</evidence>
<feature type="compositionally biased region" description="Polar residues" evidence="2">
    <location>
        <begin position="79"/>
        <end position="92"/>
    </location>
</feature>
<evidence type="ECO:0000313" key="3">
    <source>
        <dbReference type="EMBL" id="PIA18308.1"/>
    </source>
</evidence>
<dbReference type="EMBL" id="KZ303490">
    <property type="protein sequence ID" value="PIA18308.1"/>
    <property type="molecule type" value="Genomic_DNA"/>
</dbReference>
<evidence type="ECO:0000256" key="2">
    <source>
        <dbReference type="SAM" id="MobiDB-lite"/>
    </source>
</evidence>
<sequence>MAPVTRRQSRRLTGNLAADESASNNAEPIGQSDRIGSVGSRVASGSRGGGRVSKPERTGRIVASRYKSGATKVLNTAEQSTNTAKPTMSVRTRVNAAPVSRKATPARTTKDSDSINTNVSKGRVASAAHTRAISTKEHGRHSQVATTPKSTATSIGINQSTEARVARRASRRTTVAPGGRATATATPNVESGTYATYLQWLMIEARSQIQYDEAKSAAHVELERLANEAEAAKQALFSEQRRLKLMREHAALSKWMSDNRKHLVDMNAQVNSIRAAYTKFGENLAQTTHAMPISDVYFTDTLSLEGDIEGFVNAVSQNFPADSEEVQSLFLAADKLGQYYRGQRQEQELLSECQRLRQSLEHTTTLAISRDVEADRL</sequence>
<feature type="region of interest" description="Disordered" evidence="2">
    <location>
        <begin position="1"/>
        <end position="59"/>
    </location>
</feature>
<dbReference type="STRING" id="763665.A0A2G5BH12"/>
<keyword evidence="1" id="KW-0175">Coiled coil</keyword>
<organism evidence="3 4">
    <name type="scientific">Coemansia reversa (strain ATCC 12441 / NRRL 1564)</name>
    <dbReference type="NCBI Taxonomy" id="763665"/>
    <lineage>
        <taxon>Eukaryota</taxon>
        <taxon>Fungi</taxon>
        <taxon>Fungi incertae sedis</taxon>
        <taxon>Zoopagomycota</taxon>
        <taxon>Kickxellomycotina</taxon>
        <taxon>Kickxellomycetes</taxon>
        <taxon>Kickxellales</taxon>
        <taxon>Kickxellaceae</taxon>
        <taxon>Coemansia</taxon>
    </lineage>
</organism>
<feature type="region of interest" description="Disordered" evidence="2">
    <location>
        <begin position="79"/>
        <end position="186"/>
    </location>
</feature>
<gene>
    <name evidence="3" type="ORF">COEREDRAFT_79805</name>
</gene>
<feature type="coiled-coil region" evidence="1">
    <location>
        <begin position="215"/>
        <end position="242"/>
    </location>
</feature>
<evidence type="ECO:0000313" key="4">
    <source>
        <dbReference type="Proteomes" id="UP000242474"/>
    </source>
</evidence>
<reference evidence="3 4" key="1">
    <citation type="journal article" date="2015" name="Genome Biol. Evol.">
        <title>Phylogenomic analyses indicate that early fungi evolved digesting cell walls of algal ancestors of land plants.</title>
        <authorList>
            <person name="Chang Y."/>
            <person name="Wang S."/>
            <person name="Sekimoto S."/>
            <person name="Aerts A.L."/>
            <person name="Choi C."/>
            <person name="Clum A."/>
            <person name="LaButti K.M."/>
            <person name="Lindquist E.A."/>
            <person name="Yee Ngan C."/>
            <person name="Ohm R.A."/>
            <person name="Salamov A.A."/>
            <person name="Grigoriev I.V."/>
            <person name="Spatafora J.W."/>
            <person name="Berbee M.L."/>
        </authorList>
    </citation>
    <scope>NUCLEOTIDE SEQUENCE [LARGE SCALE GENOMIC DNA]</scope>
    <source>
        <strain evidence="3 4">NRRL 1564</strain>
    </source>
</reference>
<proteinExistence type="predicted"/>
<name>A0A2G5BH12_COERN</name>
<feature type="compositionally biased region" description="Low complexity" evidence="2">
    <location>
        <begin position="172"/>
        <end position="186"/>
    </location>
</feature>
<keyword evidence="4" id="KW-1185">Reference proteome</keyword>
<feature type="compositionally biased region" description="Polar residues" evidence="2">
    <location>
        <begin position="143"/>
        <end position="162"/>
    </location>
</feature>